<evidence type="ECO:0000256" key="1">
    <source>
        <dbReference type="SAM" id="MobiDB-lite"/>
    </source>
</evidence>
<dbReference type="PANTHER" id="PTHR23246:SF21">
    <property type="entry name" value="ACTIN-BINDING PROTEIN F"/>
    <property type="match status" value="1"/>
</dbReference>
<dbReference type="PANTHER" id="PTHR23246">
    <property type="entry name" value="NEW-GLUE PROTEIN"/>
    <property type="match status" value="1"/>
</dbReference>
<accession>A0A225DT56</accession>
<sequence>MKKELAGLAITLAVLSTATAADVGFIESFALARDREASLQQLIPGTEDSYYYHALHYLNTEQFDKIEAITGAWHQRYNQTPRLTEIQTRYALLTYEKQQAKTLAYLKNRLGLRFDHQKEVVGAAPDLPVALDQKLISRDTLRANSFARWQGLDNFEDAALDWLSAADLTWQRRRNLLQRLQRPDVPNLPKLIVDDLTSQNAPGFGSYPVHAMLTLAQLDELVKLRPNLLNETAYVRAYVTKLQPGADDDWKRDRAVTRAYLERLQAFTDRLDPVHNALKAHVLYHRLAFDRAQGVYDAARFLAYLKLPRYQPYMARALNEKDESRRHPADLNADFLPITLLPRVGSDEPLVRSYLQHFFLTATSPKEYEPFVDDTYLKHLFAETKIENGLGDAEAWAAQLPPELFRAIKDRSDIDFAFTNKTDFATAEPVTLDLFVKNVPTLLVKVFEINTRTVYRTQLREVDTDINLDGLVANAEAVHKYDDPPLRRNARRFTFPEMTRPGVYVVDFIGAGKSSRALIRKGRLRPVVTTGTAGQIVRVVDDANKLVSDATVWVGGQEYKADPDGRIVVPFTTAPGRHPIVVSQRDFSSLDYLQHQPEAYRLLAGIHIDREALLGQRLAAVLVRPSLFLNSSPVSVKLLEDVRLRITSTDLNNISSSVEIPDFPLFEDRESVHEIRVPARLAALNVALTAKVKNLGTGQQVTLSAGETFALNEIDRTDKIEDLHFARFGDDYVVELLGRTGESKADRAVRVALKHRDFRELINVTLKSDARGRVVLGSLADIDSVTATGPEGTAHTWTPPTDHHTYRTVVHAKVGETITVPYFGTTPPARSEVALFEVRGSDIRADKFDALVVKDGMLELHGLTAGDYDLWLKRLGDRIRVRVTDGAVVAGHVLGKTRFLEVSPLKPVQIRTVAADADAVTIRLTGASKFTRVHLFATRYRPAYSAYADLGRIRGAELEGAELGFSESVYLTGRNIGDEYRYVLDRRGQKKFPGNMLERPMLLLNPWAVRSTETGEQAAAGGEMFGAKGGGGAGGVLGAPGSLPAPISPPAGRADFADLDFLADTSAVLLNLVPDKDGVVRVARKDVGPHALLNAVAVDPLSTTSRFVALPEPKTLFADLRLRTGLDPTKHYTQQKQVTILEPGKAFTIDDVAASRFEAYDSLPKVYSLYATLSRDPKLAEFAFVATWPKLKPEEKKAMYSKYACHELHFFLLKKDPAFFTAVVKPYLANKKDKTFLDRWFLADDVGRYLQSWEYGRLNTVERVLLAQKVAGEPGKTARHLNDLLRLLPPQTDRSLVLFDTALSNGELGRSDSLEYRSKRDEKQLMERKGDPQVPADQPGVGQATPPFGGYNGPGGMGGGRVPGIPTPAAAAKPQSADSLSRARDGRSAAAKDMAKKSEEMRELKSDKEKMVLEGLNAAEREGLFHDDDRAARGVVRQLYRKVDPTQEWAENNYYHLLIQQQVADLVSVNPFWRDYANHAGDGPFLSKNLADSSRNFTEMMFALSVLDLPFEAGKHDVKFDGGKMTLTPKGPVIAFHEEVRPVDGKGGQINILVSENAYRNGDRFREENGERHDKFVTGEFVVHTVYGCQVVVTNPTSSRQKLSVLVQLPVGAIPVANGQFTKTVVVDLEPYRTHTLDYLFYFPKPGRFAHFPAHVAKNEQFVAAAQATTFDVVEKPTKLDTTSWDYVSQHGTTDEVLAFLGRENVNALNLDKIAFRMRDRAAFEAVVTLLRERHVYQPTLWSYSLLHADVPATRQYLQHIDQIVNECAGPIVSPLLTIDPVERHQYEHLEYKPLVNARAHSLGKQRQIVNDRLFEQYHRYLKLLSYHQTLDDADELAVVYYLLLQDRVDEALTTFARVNPDKIPTRVQYDYCAAYLDLYTGEPLKAREVALRYANHPVDRWRNTFGALSAQLDEIEGKGPKVVDPTDRGQQQGQLAATEPGVEFTIDAGQINMTWQNADTARVNFYLMDVELLFSRNPFVQQSGGQFASIKPNATQVVKLPAGKTQLAVPLPADLVKRNVLVEITAGGVTRSKAYYANAMDVKVTENYGQVRVADAAGGAALPKVYVKVYAKLANGEVKFHKDGYTDLRGRFDYATVSTPERQPIERFAILVLSDDRGATIRDTAPPQQ</sequence>
<feature type="region of interest" description="Disordered" evidence="1">
    <location>
        <begin position="1324"/>
        <end position="1405"/>
    </location>
</feature>
<gene>
    <name evidence="3" type="ORF">FRUB_02443</name>
</gene>
<evidence type="ECO:0000256" key="2">
    <source>
        <dbReference type="SAM" id="SignalP"/>
    </source>
</evidence>
<dbReference type="OrthoDB" id="173865at2"/>
<protein>
    <recommendedName>
        <fullName evidence="5">Alpha-2-macroglobulin domain-containing protein</fullName>
    </recommendedName>
</protein>
<evidence type="ECO:0008006" key="5">
    <source>
        <dbReference type="Google" id="ProtNLM"/>
    </source>
</evidence>
<evidence type="ECO:0000313" key="3">
    <source>
        <dbReference type="EMBL" id="OWK44511.1"/>
    </source>
</evidence>
<organism evidence="3 4">
    <name type="scientific">Fimbriiglobus ruber</name>
    <dbReference type="NCBI Taxonomy" id="1908690"/>
    <lineage>
        <taxon>Bacteria</taxon>
        <taxon>Pseudomonadati</taxon>
        <taxon>Planctomycetota</taxon>
        <taxon>Planctomycetia</taxon>
        <taxon>Gemmatales</taxon>
        <taxon>Gemmataceae</taxon>
        <taxon>Fimbriiglobus</taxon>
    </lineage>
</organism>
<proteinExistence type="predicted"/>
<dbReference type="Proteomes" id="UP000214646">
    <property type="component" value="Unassembled WGS sequence"/>
</dbReference>
<name>A0A225DT56_9BACT</name>
<dbReference type="RefSeq" id="WP_088253768.1">
    <property type="nucleotide sequence ID" value="NZ_NIDE01000003.1"/>
</dbReference>
<feature type="compositionally biased region" description="Basic and acidic residues" evidence="1">
    <location>
        <begin position="1393"/>
        <end position="1405"/>
    </location>
</feature>
<keyword evidence="2" id="KW-0732">Signal</keyword>
<dbReference type="InterPro" id="IPR053095">
    <property type="entry name" value="Actin-binding/GATA_Znf"/>
</dbReference>
<feature type="signal peptide" evidence="2">
    <location>
        <begin position="1"/>
        <end position="20"/>
    </location>
</feature>
<dbReference type="EMBL" id="NIDE01000003">
    <property type="protein sequence ID" value="OWK44511.1"/>
    <property type="molecule type" value="Genomic_DNA"/>
</dbReference>
<evidence type="ECO:0000313" key="4">
    <source>
        <dbReference type="Proteomes" id="UP000214646"/>
    </source>
</evidence>
<feature type="compositionally biased region" description="Gly residues" evidence="1">
    <location>
        <begin position="1350"/>
        <end position="1362"/>
    </location>
</feature>
<keyword evidence="4" id="KW-1185">Reference proteome</keyword>
<reference evidence="4" key="1">
    <citation type="submission" date="2017-06" db="EMBL/GenBank/DDBJ databases">
        <title>Genome analysis of Fimbriiglobus ruber SP5, the first member of the order Planctomycetales with confirmed chitinolytic capability.</title>
        <authorList>
            <person name="Ravin N.V."/>
            <person name="Rakitin A.L."/>
            <person name="Ivanova A.A."/>
            <person name="Beletsky A.V."/>
            <person name="Kulichevskaya I.S."/>
            <person name="Mardanov A.V."/>
            <person name="Dedysh S.N."/>
        </authorList>
    </citation>
    <scope>NUCLEOTIDE SEQUENCE [LARGE SCALE GENOMIC DNA]</scope>
    <source>
        <strain evidence="4">SP5</strain>
    </source>
</reference>
<comment type="caution">
    <text evidence="3">The sequence shown here is derived from an EMBL/GenBank/DDBJ whole genome shotgun (WGS) entry which is preliminary data.</text>
</comment>
<feature type="chain" id="PRO_5013257070" description="Alpha-2-macroglobulin domain-containing protein" evidence="2">
    <location>
        <begin position="21"/>
        <end position="2130"/>
    </location>
</feature>